<accession>A0A383ANJ7</accession>
<dbReference type="EMBL" id="UINC01193199">
    <property type="protein sequence ID" value="SVE08688.1"/>
    <property type="molecule type" value="Genomic_DNA"/>
</dbReference>
<keyword evidence="1" id="KW-1133">Transmembrane helix</keyword>
<reference evidence="2" key="1">
    <citation type="submission" date="2018-05" db="EMBL/GenBank/DDBJ databases">
        <authorList>
            <person name="Lanie J.A."/>
            <person name="Ng W.-L."/>
            <person name="Kazmierczak K.M."/>
            <person name="Andrzejewski T.M."/>
            <person name="Davidsen T.M."/>
            <person name="Wayne K.J."/>
            <person name="Tettelin H."/>
            <person name="Glass J.I."/>
            <person name="Rusch D."/>
            <person name="Podicherti R."/>
            <person name="Tsui H.-C.T."/>
            <person name="Winkler M.E."/>
        </authorList>
    </citation>
    <scope>NUCLEOTIDE SEQUENCE</scope>
</reference>
<feature type="transmembrane region" description="Helical" evidence="1">
    <location>
        <begin position="32"/>
        <end position="54"/>
    </location>
</feature>
<keyword evidence="1" id="KW-0812">Transmembrane</keyword>
<evidence type="ECO:0000313" key="2">
    <source>
        <dbReference type="EMBL" id="SVE08688.1"/>
    </source>
</evidence>
<gene>
    <name evidence="2" type="ORF">METZ01_LOCUS461542</name>
</gene>
<protein>
    <submittedName>
        <fullName evidence="2">Uncharacterized protein</fullName>
    </submittedName>
</protein>
<dbReference type="AlphaFoldDB" id="A0A383ANJ7"/>
<keyword evidence="1" id="KW-0472">Membrane</keyword>
<evidence type="ECO:0000256" key="1">
    <source>
        <dbReference type="SAM" id="Phobius"/>
    </source>
</evidence>
<organism evidence="2">
    <name type="scientific">marine metagenome</name>
    <dbReference type="NCBI Taxonomy" id="408172"/>
    <lineage>
        <taxon>unclassified sequences</taxon>
        <taxon>metagenomes</taxon>
        <taxon>ecological metagenomes</taxon>
    </lineage>
</organism>
<proteinExistence type="predicted"/>
<name>A0A383ANJ7_9ZZZZ</name>
<sequence>MKSIVVYKWCDTGLAHGLLCQGDMKNMHPVDLFFFALTAGTTIVALACVVLMAIA</sequence>